<sequence length="505" mass="56330">MSSVLNFNRLSLTLKRRGRPSPQSDALCVELIDAILEYVSWPTDLYALSLVSRAWHARASPLLWATLPVLSDRPERTLNLLDTLELDEYRAKLVHTVLFDTSLRHDEHVRTTRHYGEPHVPLFGVSGVQQRVLRQLAHRLADVLPLLTNVRTVRMGHVHPLLMSVHTSVRRRSLSSAVWHSMTGRLRSRAYHDLYLLGEGPTTWVALACKSDDEPTARIERLSARLWSRCAPPQGALAHLRILSLTWAPFYDWSAAGAWSDALLTVPRLEVLMLSDLTSSPTDYAIISSGVLDNIFAPRLRELVFYRLRILHRESAELHSFMVRHCKTLESVGVALRPGEVGSEELAANVLGLRSNNAATADVTFPRLRRLRVHNAAGYPCTSCALSSSPEHAHGHARDPAFPDTLFEFVRRHPLVLQDFGATGLPKSTRRDFDELVASSPNADRVNLMGGGSPRFSSTCRPLPKDALGRERWVRDAFLLEGTELDDEPCDAPGGLAVLGKAHKT</sequence>
<reference evidence="1 2" key="1">
    <citation type="journal article" date="2016" name="Mol. Biol. Evol.">
        <title>Comparative Genomics of Early-Diverging Mushroom-Forming Fungi Provides Insights into the Origins of Lignocellulose Decay Capabilities.</title>
        <authorList>
            <person name="Nagy L.G."/>
            <person name="Riley R."/>
            <person name="Tritt A."/>
            <person name="Adam C."/>
            <person name="Daum C."/>
            <person name="Floudas D."/>
            <person name="Sun H."/>
            <person name="Yadav J.S."/>
            <person name="Pangilinan J."/>
            <person name="Larsson K.H."/>
            <person name="Matsuura K."/>
            <person name="Barry K."/>
            <person name="Labutti K."/>
            <person name="Kuo R."/>
            <person name="Ohm R.A."/>
            <person name="Bhattacharya S.S."/>
            <person name="Shirouzu T."/>
            <person name="Yoshinaga Y."/>
            <person name="Martin F.M."/>
            <person name="Grigoriev I.V."/>
            <person name="Hibbett D.S."/>
        </authorList>
    </citation>
    <scope>NUCLEOTIDE SEQUENCE [LARGE SCALE GENOMIC DNA]</scope>
    <source>
        <strain evidence="1 2">HHB12029</strain>
    </source>
</reference>
<proteinExistence type="predicted"/>
<dbReference type="AlphaFoldDB" id="A0A165NPX9"/>
<dbReference type="Proteomes" id="UP000077266">
    <property type="component" value="Unassembled WGS sequence"/>
</dbReference>
<evidence type="ECO:0000313" key="2">
    <source>
        <dbReference type="Proteomes" id="UP000077266"/>
    </source>
</evidence>
<dbReference type="OrthoDB" id="10579268at2759"/>
<name>A0A165NPX9_EXIGL</name>
<evidence type="ECO:0000313" key="1">
    <source>
        <dbReference type="EMBL" id="KZW01052.1"/>
    </source>
</evidence>
<dbReference type="InParanoid" id="A0A165NPX9"/>
<gene>
    <name evidence="1" type="ORF">EXIGLDRAFT_830255</name>
</gene>
<evidence type="ECO:0008006" key="3">
    <source>
        <dbReference type="Google" id="ProtNLM"/>
    </source>
</evidence>
<dbReference type="EMBL" id="KV425896">
    <property type="protein sequence ID" value="KZW01052.1"/>
    <property type="molecule type" value="Genomic_DNA"/>
</dbReference>
<keyword evidence="2" id="KW-1185">Reference proteome</keyword>
<organism evidence="1 2">
    <name type="scientific">Exidia glandulosa HHB12029</name>
    <dbReference type="NCBI Taxonomy" id="1314781"/>
    <lineage>
        <taxon>Eukaryota</taxon>
        <taxon>Fungi</taxon>
        <taxon>Dikarya</taxon>
        <taxon>Basidiomycota</taxon>
        <taxon>Agaricomycotina</taxon>
        <taxon>Agaricomycetes</taxon>
        <taxon>Auriculariales</taxon>
        <taxon>Exidiaceae</taxon>
        <taxon>Exidia</taxon>
    </lineage>
</organism>
<protein>
    <recommendedName>
        <fullName evidence="3">F-box domain-containing protein</fullName>
    </recommendedName>
</protein>
<accession>A0A165NPX9</accession>